<evidence type="ECO:0000313" key="1">
    <source>
        <dbReference type="EMBL" id="AVI52208.1"/>
    </source>
</evidence>
<sequence>MNPKRTDFLVGCKNLYFLGIHPFDFNKSDSAEYSGIIELGNEIINEVGIQSFAEFIMEYQYRVEIWSSYIALEFGKPDPNEILKISGAETIFSACLEKIEQTEINELPTEIIENKNDWIRKIKTCYNIA</sequence>
<organism evidence="1 2">
    <name type="scientific">Pukyongia salina</name>
    <dbReference type="NCBI Taxonomy" id="2094025"/>
    <lineage>
        <taxon>Bacteria</taxon>
        <taxon>Pseudomonadati</taxon>
        <taxon>Bacteroidota</taxon>
        <taxon>Flavobacteriia</taxon>
        <taxon>Flavobacteriales</taxon>
        <taxon>Flavobacteriaceae</taxon>
        <taxon>Pukyongia</taxon>
    </lineage>
</organism>
<dbReference type="RefSeq" id="WP_105217447.1">
    <property type="nucleotide sequence ID" value="NZ_CP027062.1"/>
</dbReference>
<name>A0A2S0I018_9FLAO</name>
<dbReference type="AlphaFoldDB" id="A0A2S0I018"/>
<accession>A0A2S0I018</accession>
<reference evidence="1 2" key="1">
    <citation type="submission" date="2018-02" db="EMBL/GenBank/DDBJ databases">
        <title>Genomic analysis of the strain RR4-38 isolated from a seawater recirculating aquaculture system.</title>
        <authorList>
            <person name="Kim Y.-S."/>
            <person name="Jang Y.H."/>
            <person name="Kim K.-H."/>
        </authorList>
    </citation>
    <scope>NUCLEOTIDE SEQUENCE [LARGE SCALE GENOMIC DNA]</scope>
    <source>
        <strain evidence="1 2">RR4-38</strain>
    </source>
</reference>
<dbReference type="KEGG" id="aue:C5O00_14000"/>
<dbReference type="OrthoDB" id="1435580at2"/>
<evidence type="ECO:0000313" key="2">
    <source>
        <dbReference type="Proteomes" id="UP000238442"/>
    </source>
</evidence>
<dbReference type="Proteomes" id="UP000238442">
    <property type="component" value="Chromosome"/>
</dbReference>
<protein>
    <submittedName>
        <fullName evidence="1">Uncharacterized protein</fullName>
    </submittedName>
</protein>
<proteinExistence type="predicted"/>
<gene>
    <name evidence="1" type="ORF">C5O00_14000</name>
</gene>
<dbReference type="EMBL" id="CP027062">
    <property type="protein sequence ID" value="AVI52208.1"/>
    <property type="molecule type" value="Genomic_DNA"/>
</dbReference>
<keyword evidence="2" id="KW-1185">Reference proteome</keyword>